<dbReference type="InterPro" id="IPR011257">
    <property type="entry name" value="DNA_glycosylase"/>
</dbReference>
<dbReference type="GO" id="GO:0046872">
    <property type="term" value="F:metal ion binding"/>
    <property type="evidence" value="ECO:0007669"/>
    <property type="project" value="UniProtKB-KW"/>
</dbReference>
<feature type="compositionally biased region" description="Polar residues" evidence="2">
    <location>
        <begin position="14"/>
        <end position="26"/>
    </location>
</feature>
<dbReference type="InterPro" id="IPR005019">
    <property type="entry name" value="Adenine_glyco"/>
</dbReference>
<feature type="binding site" evidence="1">
    <location>
        <position position="237"/>
    </location>
    <ligand>
        <name>Zn(2+)</name>
        <dbReference type="ChEBI" id="CHEBI:29105"/>
    </ligand>
</feature>
<dbReference type="PANTHER" id="PTHR31116">
    <property type="entry name" value="OS04G0501200 PROTEIN"/>
    <property type="match status" value="1"/>
</dbReference>
<protein>
    <recommendedName>
        <fullName evidence="5">DNA-3-methyladenine glycosylase I</fullName>
    </recommendedName>
</protein>
<dbReference type="Pfam" id="PF03352">
    <property type="entry name" value="Adenine_glyco"/>
    <property type="match status" value="1"/>
</dbReference>
<name>A0AAE0GX02_9CHLO</name>
<feature type="region of interest" description="Disordered" evidence="2">
    <location>
        <begin position="1"/>
        <end position="57"/>
    </location>
</feature>
<evidence type="ECO:0000313" key="4">
    <source>
        <dbReference type="Proteomes" id="UP001190700"/>
    </source>
</evidence>
<feature type="binding site" evidence="1">
    <location>
        <position position="59"/>
    </location>
    <ligand>
        <name>Zn(2+)</name>
        <dbReference type="ChEBI" id="CHEBI:29105"/>
    </ligand>
</feature>
<evidence type="ECO:0000256" key="2">
    <source>
        <dbReference type="SAM" id="MobiDB-lite"/>
    </source>
</evidence>
<dbReference type="AlphaFoldDB" id="A0AAE0GX02"/>
<keyword evidence="1" id="KW-0862">Zinc</keyword>
<keyword evidence="1" id="KW-0479">Metal-binding</keyword>
<accession>A0AAE0GX02</accession>
<feature type="binding site" evidence="1">
    <location>
        <position position="77"/>
    </location>
    <ligand>
        <name>Zn(2+)</name>
        <dbReference type="ChEBI" id="CHEBI:29105"/>
    </ligand>
</feature>
<evidence type="ECO:0000313" key="3">
    <source>
        <dbReference type="EMBL" id="KAK3285683.1"/>
    </source>
</evidence>
<comment type="caution">
    <text evidence="3">The sequence shown here is derived from an EMBL/GenBank/DDBJ whole genome shotgun (WGS) entry which is preliminary data.</text>
</comment>
<feature type="binding site" evidence="1">
    <location>
        <position position="241"/>
    </location>
    <ligand>
        <name>Zn(2+)</name>
        <dbReference type="ChEBI" id="CHEBI:29105"/>
    </ligand>
</feature>
<organism evidence="3 4">
    <name type="scientific">Cymbomonas tetramitiformis</name>
    <dbReference type="NCBI Taxonomy" id="36881"/>
    <lineage>
        <taxon>Eukaryota</taxon>
        <taxon>Viridiplantae</taxon>
        <taxon>Chlorophyta</taxon>
        <taxon>Pyramimonadophyceae</taxon>
        <taxon>Pyramimonadales</taxon>
        <taxon>Pyramimonadaceae</taxon>
        <taxon>Cymbomonas</taxon>
    </lineage>
</organism>
<dbReference type="Gene3D" id="1.10.340.30">
    <property type="entry name" value="Hypothetical protein, domain 2"/>
    <property type="match status" value="1"/>
</dbReference>
<reference evidence="3 4" key="1">
    <citation type="journal article" date="2015" name="Genome Biol. Evol.">
        <title>Comparative Genomics of a Bacterivorous Green Alga Reveals Evolutionary Causalities and Consequences of Phago-Mixotrophic Mode of Nutrition.</title>
        <authorList>
            <person name="Burns J.A."/>
            <person name="Paasch A."/>
            <person name="Narechania A."/>
            <person name="Kim E."/>
        </authorList>
    </citation>
    <scope>NUCLEOTIDE SEQUENCE [LARGE SCALE GENOMIC DNA]</scope>
    <source>
        <strain evidence="3 4">PLY_AMNH</strain>
    </source>
</reference>
<dbReference type="EMBL" id="LGRX02001698">
    <property type="protein sequence ID" value="KAK3285683.1"/>
    <property type="molecule type" value="Genomic_DNA"/>
</dbReference>
<gene>
    <name evidence="3" type="ORF">CYMTET_6722</name>
</gene>
<dbReference type="GO" id="GO:0006284">
    <property type="term" value="P:base-excision repair"/>
    <property type="evidence" value="ECO:0007669"/>
    <property type="project" value="InterPro"/>
</dbReference>
<dbReference type="PANTHER" id="PTHR31116:SF29">
    <property type="entry name" value="DNA GLYCOSYLASE SUPERFAMILY PROTEIN"/>
    <property type="match status" value="1"/>
</dbReference>
<evidence type="ECO:0000256" key="1">
    <source>
        <dbReference type="PIRSR" id="PIRSR605019-1"/>
    </source>
</evidence>
<dbReference type="SUPFAM" id="SSF48150">
    <property type="entry name" value="DNA-glycosylase"/>
    <property type="match status" value="1"/>
</dbReference>
<sequence length="253" mass="28555">MERPRRTSAKPRFNPTNIPDRQSTKNGLVEQAPTRKRRRESIPAGASPKGGNPPLKKRCNWAGVYTGADSAEYIKYHDEEWGRPVTDDQVFFEFLTLEGAQAGLSWATILKKRSEYTKAFAQWDVHSVANFTSKQVEDLLKDDSYGIVKNRAKVASVIKNAKHILEVAEEFGSFSKYLWSFVDGKPIINQFESLSDVPAETTLSISVSKDMKRRGFKFVGPKIIYSLHQACGIVNDHLIDCFCYKPIIASFSQ</sequence>
<dbReference type="GO" id="GO:0008725">
    <property type="term" value="F:DNA-3-methyladenine glycosylase activity"/>
    <property type="evidence" value="ECO:0007669"/>
    <property type="project" value="InterPro"/>
</dbReference>
<keyword evidence="4" id="KW-1185">Reference proteome</keyword>
<proteinExistence type="predicted"/>
<dbReference type="Proteomes" id="UP001190700">
    <property type="component" value="Unassembled WGS sequence"/>
</dbReference>
<evidence type="ECO:0008006" key="5">
    <source>
        <dbReference type="Google" id="ProtNLM"/>
    </source>
</evidence>